<dbReference type="Pfam" id="PF12158">
    <property type="entry name" value="DUF3592"/>
    <property type="match status" value="1"/>
</dbReference>
<dbReference type="RefSeq" id="WP_093420831.1">
    <property type="nucleotide sequence ID" value="NZ_FOZX01000008.1"/>
</dbReference>
<dbReference type="OrthoDB" id="5191947at2"/>
<dbReference type="InterPro" id="IPR021994">
    <property type="entry name" value="DUF3592"/>
</dbReference>
<evidence type="ECO:0000313" key="3">
    <source>
        <dbReference type="EMBL" id="SFS92707.1"/>
    </source>
</evidence>
<feature type="transmembrane region" description="Helical" evidence="1">
    <location>
        <begin position="109"/>
        <end position="129"/>
    </location>
</feature>
<organism evidence="3 4">
    <name type="scientific">Saccharopolyspora flava</name>
    <dbReference type="NCBI Taxonomy" id="95161"/>
    <lineage>
        <taxon>Bacteria</taxon>
        <taxon>Bacillati</taxon>
        <taxon>Actinomycetota</taxon>
        <taxon>Actinomycetes</taxon>
        <taxon>Pseudonocardiales</taxon>
        <taxon>Pseudonocardiaceae</taxon>
        <taxon>Saccharopolyspora</taxon>
    </lineage>
</organism>
<gene>
    <name evidence="3" type="ORF">SAMN05660874_04243</name>
</gene>
<keyword evidence="4" id="KW-1185">Reference proteome</keyword>
<dbReference type="Proteomes" id="UP000198852">
    <property type="component" value="Unassembled WGS sequence"/>
</dbReference>
<keyword evidence="1" id="KW-1133">Transmembrane helix</keyword>
<feature type="transmembrane region" description="Helical" evidence="1">
    <location>
        <begin position="6"/>
        <end position="28"/>
    </location>
</feature>
<dbReference type="AlphaFoldDB" id="A0A1I6TUP8"/>
<protein>
    <recommendedName>
        <fullName evidence="2">DUF3592 domain-containing protein</fullName>
    </recommendedName>
</protein>
<dbReference type="EMBL" id="FOZX01000008">
    <property type="protein sequence ID" value="SFS92707.1"/>
    <property type="molecule type" value="Genomic_DNA"/>
</dbReference>
<evidence type="ECO:0000259" key="2">
    <source>
        <dbReference type="Pfam" id="PF12158"/>
    </source>
</evidence>
<evidence type="ECO:0000256" key="1">
    <source>
        <dbReference type="SAM" id="Phobius"/>
    </source>
</evidence>
<reference evidence="4" key="1">
    <citation type="submission" date="2016-10" db="EMBL/GenBank/DDBJ databases">
        <authorList>
            <person name="Varghese N."/>
            <person name="Submissions S."/>
        </authorList>
    </citation>
    <scope>NUCLEOTIDE SEQUENCE [LARGE SCALE GENOMIC DNA]</scope>
    <source>
        <strain evidence="4">DSM 44771</strain>
    </source>
</reference>
<sequence>MSNGDAWFFIGLGLVLAVPFPFALIMLVRTHARRRTWTHVTGTVTSVRTKRRNDGETRTTVHYRYTDALGQQRSGTDTPWFRAPSRKSDIAVVYDPDNPDRSEAASTTWLNVLFPITVVLLALGVWSLVAGLQSLTQ</sequence>
<feature type="domain" description="DUF3592" evidence="2">
    <location>
        <begin position="40"/>
        <end position="103"/>
    </location>
</feature>
<accession>A0A1I6TUP8</accession>
<evidence type="ECO:0000313" key="4">
    <source>
        <dbReference type="Proteomes" id="UP000198852"/>
    </source>
</evidence>
<keyword evidence="1" id="KW-0812">Transmembrane</keyword>
<dbReference type="STRING" id="95161.SAMN05660874_04243"/>
<name>A0A1I6TUP8_9PSEU</name>
<keyword evidence="1" id="KW-0472">Membrane</keyword>
<proteinExistence type="predicted"/>